<organism evidence="1 2">
    <name type="scientific">Hesseltinella vesiculosa</name>
    <dbReference type="NCBI Taxonomy" id="101127"/>
    <lineage>
        <taxon>Eukaryota</taxon>
        <taxon>Fungi</taxon>
        <taxon>Fungi incertae sedis</taxon>
        <taxon>Mucoromycota</taxon>
        <taxon>Mucoromycotina</taxon>
        <taxon>Mucoromycetes</taxon>
        <taxon>Mucorales</taxon>
        <taxon>Cunninghamellaceae</taxon>
        <taxon>Hesseltinella</taxon>
    </lineage>
</organism>
<accession>A0A1X2GWD0</accession>
<keyword evidence="2" id="KW-1185">Reference proteome</keyword>
<reference evidence="1 2" key="1">
    <citation type="submission" date="2016-07" db="EMBL/GenBank/DDBJ databases">
        <title>Pervasive Adenine N6-methylation of Active Genes in Fungi.</title>
        <authorList>
            <consortium name="DOE Joint Genome Institute"/>
            <person name="Mondo S.J."/>
            <person name="Dannebaum R.O."/>
            <person name="Kuo R.C."/>
            <person name="Labutti K."/>
            <person name="Haridas S."/>
            <person name="Kuo A."/>
            <person name="Salamov A."/>
            <person name="Ahrendt S.R."/>
            <person name="Lipzen A."/>
            <person name="Sullivan W."/>
            <person name="Andreopoulos W.B."/>
            <person name="Clum A."/>
            <person name="Lindquist E."/>
            <person name="Daum C."/>
            <person name="Ramamoorthy G.K."/>
            <person name="Gryganskyi A."/>
            <person name="Culley D."/>
            <person name="Magnuson J.K."/>
            <person name="James T.Y."/>
            <person name="O'Malley M.A."/>
            <person name="Stajich J.E."/>
            <person name="Spatafora J.W."/>
            <person name="Visel A."/>
            <person name="Grigoriev I.V."/>
        </authorList>
    </citation>
    <scope>NUCLEOTIDE SEQUENCE [LARGE SCALE GENOMIC DNA]</scope>
    <source>
        <strain evidence="1 2">NRRL 3301</strain>
    </source>
</reference>
<gene>
    <name evidence="1" type="ORF">DM01DRAFT_1076357</name>
</gene>
<dbReference type="Proteomes" id="UP000242146">
    <property type="component" value="Unassembled WGS sequence"/>
</dbReference>
<comment type="caution">
    <text evidence="1">The sequence shown here is derived from an EMBL/GenBank/DDBJ whole genome shotgun (WGS) entry which is preliminary data.</text>
</comment>
<proteinExistence type="predicted"/>
<evidence type="ECO:0000313" key="2">
    <source>
        <dbReference type="Proteomes" id="UP000242146"/>
    </source>
</evidence>
<dbReference type="EMBL" id="MCGT01000002">
    <property type="protein sequence ID" value="ORX62310.1"/>
    <property type="molecule type" value="Genomic_DNA"/>
</dbReference>
<protein>
    <submittedName>
        <fullName evidence="1">Uncharacterized protein</fullName>
    </submittedName>
</protein>
<name>A0A1X2GWD0_9FUNG</name>
<sequence length="367" mass="40322">MIHLDIADISFIAPLPPEQGYCLVATNDHNIWICQAPLPLSPSSPRSKKPRLELDAVAADQQALFTASCSITWLVGLDSDKFCAFLSSMTIELIDRKGTSITAPMPPVLARALASGSPCCQKQVEIGPASHQLDPLFASHFGVNQKAGTLIGLDHGLVLFLYMEADKWMASTVAHIMFESIVGIHLCPLAVQAAPMNAMVVVGSKGTVHLYFKDVGDDQQAIQFREYTLPCNVQCVSFFDNASAFLVLGTNHSLHHVSLTTLADDISVETRQIHCLADGQLVQAIYQREHKIQFLLVTATNVQALQADLGSTATATVPFDPEKQRKDIEQTLHDLKELEERQADLDAYHSVCQRLCLLHHHQLAHFL</sequence>
<dbReference type="AlphaFoldDB" id="A0A1X2GWD0"/>
<evidence type="ECO:0000313" key="1">
    <source>
        <dbReference type="EMBL" id="ORX62310.1"/>
    </source>
</evidence>